<evidence type="ECO:0000313" key="6">
    <source>
        <dbReference type="EMBL" id="MPR33821.1"/>
    </source>
</evidence>
<dbReference type="PIRSF" id="PIRSF006806">
    <property type="entry name" value="FTHF_cligase"/>
    <property type="match status" value="1"/>
</dbReference>
<reference evidence="6 7" key="1">
    <citation type="submission" date="2019-10" db="EMBL/GenBank/DDBJ databases">
        <title>Draft Genome Sequence of Cytophagaceae sp. SJW1-29.</title>
        <authorList>
            <person name="Choi A."/>
        </authorList>
    </citation>
    <scope>NUCLEOTIDE SEQUENCE [LARGE SCALE GENOMIC DNA]</scope>
    <source>
        <strain evidence="6 7">SJW1-29</strain>
    </source>
</reference>
<accession>A0A7C9BFJ5</accession>
<keyword evidence="5" id="KW-0460">Magnesium</keyword>
<gene>
    <name evidence="6" type="ORF">GBK04_10685</name>
</gene>
<sequence length="196" mass="22711">MILTKQQSRVFFLEERAKLTPAETEHLSRLIAGRLFHILTERSVRYLHSFLGADSRQEVDTRLLRQLLQTKIPALDWATPRIIPGTRRMEHYVWDDTTVFSVNRWGIDEPDASSAQIFDLRSIDAVLVPLLAYDRQGNRAGYGGGYYDRFLAECRSDTLKIGLSFFEPIDAISDVNAWDIRLDFCVTPFAVHRWDY</sequence>
<dbReference type="SUPFAM" id="SSF100950">
    <property type="entry name" value="NagB/RpiA/CoA transferase-like"/>
    <property type="match status" value="1"/>
</dbReference>
<organism evidence="6 7">
    <name type="scientific">Salmonirosea aquatica</name>
    <dbReference type="NCBI Taxonomy" id="2654236"/>
    <lineage>
        <taxon>Bacteria</taxon>
        <taxon>Pseudomonadati</taxon>
        <taxon>Bacteroidota</taxon>
        <taxon>Cytophagia</taxon>
        <taxon>Cytophagales</taxon>
        <taxon>Spirosomataceae</taxon>
        <taxon>Salmonirosea</taxon>
    </lineage>
</organism>
<evidence type="ECO:0000256" key="4">
    <source>
        <dbReference type="PIRSR" id="PIRSR006806-1"/>
    </source>
</evidence>
<protein>
    <recommendedName>
        <fullName evidence="5">5-formyltetrahydrofolate cyclo-ligase</fullName>
        <ecNumber evidence="5">6.3.3.2</ecNumber>
    </recommendedName>
</protein>
<evidence type="ECO:0000256" key="2">
    <source>
        <dbReference type="ARBA" id="ARBA00022741"/>
    </source>
</evidence>
<feature type="binding site" evidence="4">
    <location>
        <begin position="139"/>
        <end position="147"/>
    </location>
    <ligand>
        <name>ATP</name>
        <dbReference type="ChEBI" id="CHEBI:30616"/>
    </ligand>
</feature>
<keyword evidence="3 4" id="KW-0067">ATP-binding</keyword>
<comment type="caution">
    <text evidence="6">The sequence shown here is derived from an EMBL/GenBank/DDBJ whole genome shotgun (WGS) entry which is preliminary data.</text>
</comment>
<keyword evidence="6" id="KW-0436">Ligase</keyword>
<dbReference type="GO" id="GO:0035999">
    <property type="term" value="P:tetrahydrofolate interconversion"/>
    <property type="evidence" value="ECO:0007669"/>
    <property type="project" value="TreeGrafter"/>
</dbReference>
<keyword evidence="7" id="KW-1185">Reference proteome</keyword>
<feature type="binding site" evidence="4">
    <location>
        <begin position="5"/>
        <end position="9"/>
    </location>
    <ligand>
        <name>ATP</name>
        <dbReference type="ChEBI" id="CHEBI:30616"/>
    </ligand>
</feature>
<dbReference type="Gene3D" id="3.40.50.10420">
    <property type="entry name" value="NagB/RpiA/CoA transferase-like"/>
    <property type="match status" value="1"/>
</dbReference>
<dbReference type="GO" id="GO:0005524">
    <property type="term" value="F:ATP binding"/>
    <property type="evidence" value="ECO:0007669"/>
    <property type="project" value="UniProtKB-KW"/>
</dbReference>
<keyword evidence="2 4" id="KW-0547">Nucleotide-binding</keyword>
<evidence type="ECO:0000313" key="7">
    <source>
        <dbReference type="Proteomes" id="UP000479293"/>
    </source>
</evidence>
<feature type="binding site" evidence="4">
    <location>
        <position position="58"/>
    </location>
    <ligand>
        <name>substrate</name>
    </ligand>
</feature>
<dbReference type="AlphaFoldDB" id="A0A7C9BFJ5"/>
<dbReference type="Proteomes" id="UP000479293">
    <property type="component" value="Unassembled WGS sequence"/>
</dbReference>
<comment type="similarity">
    <text evidence="1 5">Belongs to the 5-formyltetrahydrofolate cyclo-ligase family.</text>
</comment>
<dbReference type="GO" id="GO:0046872">
    <property type="term" value="F:metal ion binding"/>
    <property type="evidence" value="ECO:0007669"/>
    <property type="project" value="UniProtKB-KW"/>
</dbReference>
<dbReference type="PANTHER" id="PTHR23407">
    <property type="entry name" value="ATPASE INHIBITOR/5-FORMYLTETRAHYDROFOLATE CYCLO-LIGASE"/>
    <property type="match status" value="1"/>
</dbReference>
<dbReference type="InterPro" id="IPR024185">
    <property type="entry name" value="FTHF_cligase-like_sf"/>
</dbReference>
<dbReference type="EMBL" id="WHLY01000002">
    <property type="protein sequence ID" value="MPR33821.1"/>
    <property type="molecule type" value="Genomic_DNA"/>
</dbReference>
<dbReference type="InterPro" id="IPR037171">
    <property type="entry name" value="NagB/RpiA_transferase-like"/>
</dbReference>
<dbReference type="NCBIfam" id="TIGR02727">
    <property type="entry name" value="MTHFS_bact"/>
    <property type="match status" value="1"/>
</dbReference>
<comment type="cofactor">
    <cofactor evidence="5">
        <name>Mg(2+)</name>
        <dbReference type="ChEBI" id="CHEBI:18420"/>
    </cofactor>
</comment>
<evidence type="ECO:0000256" key="5">
    <source>
        <dbReference type="RuleBase" id="RU361279"/>
    </source>
</evidence>
<evidence type="ECO:0000256" key="1">
    <source>
        <dbReference type="ARBA" id="ARBA00010638"/>
    </source>
</evidence>
<comment type="catalytic activity">
    <reaction evidence="5">
        <text>(6S)-5-formyl-5,6,7,8-tetrahydrofolate + ATP = (6R)-5,10-methenyltetrahydrofolate + ADP + phosphate</text>
        <dbReference type="Rhea" id="RHEA:10488"/>
        <dbReference type="ChEBI" id="CHEBI:30616"/>
        <dbReference type="ChEBI" id="CHEBI:43474"/>
        <dbReference type="ChEBI" id="CHEBI:57455"/>
        <dbReference type="ChEBI" id="CHEBI:57457"/>
        <dbReference type="ChEBI" id="CHEBI:456216"/>
        <dbReference type="EC" id="6.3.3.2"/>
    </reaction>
</comment>
<dbReference type="EC" id="6.3.3.2" evidence="5"/>
<dbReference type="InterPro" id="IPR002698">
    <property type="entry name" value="FTHF_cligase"/>
</dbReference>
<evidence type="ECO:0000256" key="3">
    <source>
        <dbReference type="ARBA" id="ARBA00022840"/>
    </source>
</evidence>
<keyword evidence="5" id="KW-0479">Metal-binding</keyword>
<dbReference type="PANTHER" id="PTHR23407:SF1">
    <property type="entry name" value="5-FORMYLTETRAHYDROFOLATE CYCLO-LIGASE"/>
    <property type="match status" value="1"/>
</dbReference>
<dbReference type="GO" id="GO:0030272">
    <property type="term" value="F:5-formyltetrahydrofolate cyclo-ligase activity"/>
    <property type="evidence" value="ECO:0007669"/>
    <property type="project" value="UniProtKB-EC"/>
</dbReference>
<dbReference type="Pfam" id="PF01812">
    <property type="entry name" value="5-FTHF_cyc-lig"/>
    <property type="match status" value="1"/>
</dbReference>
<dbReference type="GO" id="GO:0009396">
    <property type="term" value="P:folic acid-containing compound biosynthetic process"/>
    <property type="evidence" value="ECO:0007669"/>
    <property type="project" value="TreeGrafter"/>
</dbReference>
<proteinExistence type="inferred from homology"/>
<name>A0A7C9BFJ5_9BACT</name>
<feature type="binding site" evidence="4">
    <location>
        <position position="51"/>
    </location>
    <ligand>
        <name>substrate</name>
    </ligand>
</feature>